<dbReference type="WBParaSite" id="Gr19_v10_g4954.t2">
    <property type="protein sequence ID" value="Gr19_v10_g4954.t2"/>
    <property type="gene ID" value="Gr19_v10_g4954"/>
</dbReference>
<dbReference type="Proteomes" id="UP000887572">
    <property type="component" value="Unplaced"/>
</dbReference>
<sequence length="88" mass="10105">MGVRIPPPNEMLNKRTFPAQQQAFGARICRGANYRTADDDAIGTARHGTAQTLALRRTHLDTKSNERVQTPQRFFFDWAHLLVIRKQK</sequence>
<evidence type="ECO:0000313" key="1">
    <source>
        <dbReference type="Proteomes" id="UP000887572"/>
    </source>
</evidence>
<accession>A0A914HX52</accession>
<name>A0A914HX52_GLORO</name>
<keyword evidence="1" id="KW-1185">Reference proteome</keyword>
<dbReference type="AlphaFoldDB" id="A0A914HX52"/>
<evidence type="ECO:0000313" key="2">
    <source>
        <dbReference type="WBParaSite" id="Gr19_v10_g4954.t2"/>
    </source>
</evidence>
<proteinExistence type="predicted"/>
<protein>
    <submittedName>
        <fullName evidence="2">Uncharacterized protein</fullName>
    </submittedName>
</protein>
<reference evidence="2" key="1">
    <citation type="submission" date="2022-11" db="UniProtKB">
        <authorList>
            <consortium name="WormBaseParasite"/>
        </authorList>
    </citation>
    <scope>IDENTIFICATION</scope>
</reference>
<organism evidence="1 2">
    <name type="scientific">Globodera rostochiensis</name>
    <name type="common">Golden nematode worm</name>
    <name type="synonym">Heterodera rostochiensis</name>
    <dbReference type="NCBI Taxonomy" id="31243"/>
    <lineage>
        <taxon>Eukaryota</taxon>
        <taxon>Metazoa</taxon>
        <taxon>Ecdysozoa</taxon>
        <taxon>Nematoda</taxon>
        <taxon>Chromadorea</taxon>
        <taxon>Rhabditida</taxon>
        <taxon>Tylenchina</taxon>
        <taxon>Tylenchomorpha</taxon>
        <taxon>Tylenchoidea</taxon>
        <taxon>Heteroderidae</taxon>
        <taxon>Heteroderinae</taxon>
        <taxon>Globodera</taxon>
    </lineage>
</organism>